<dbReference type="PANTHER" id="PTHR37946:SF1">
    <property type="entry name" value="SLL1969 PROTEIN"/>
    <property type="match status" value="1"/>
</dbReference>
<dbReference type="AlphaFoldDB" id="A0A0L1KEE7"/>
<comment type="caution">
    <text evidence="2">The sequence shown here is derived from an EMBL/GenBank/DDBJ whole genome shotgun (WGS) entry which is preliminary data.</text>
</comment>
<evidence type="ECO:0000259" key="1">
    <source>
        <dbReference type="Pfam" id="PF00561"/>
    </source>
</evidence>
<dbReference type="GO" id="GO:0016787">
    <property type="term" value="F:hydrolase activity"/>
    <property type="evidence" value="ECO:0007669"/>
    <property type="project" value="UniProtKB-KW"/>
</dbReference>
<dbReference type="EMBL" id="JYNE01000023">
    <property type="protein sequence ID" value="KNH02296.1"/>
    <property type="molecule type" value="Genomic_DNA"/>
</dbReference>
<evidence type="ECO:0000313" key="3">
    <source>
        <dbReference type="Proteomes" id="UP000037446"/>
    </source>
</evidence>
<dbReference type="Proteomes" id="UP000037446">
    <property type="component" value="Unassembled WGS sequence"/>
</dbReference>
<proteinExistence type="predicted"/>
<keyword evidence="2" id="KW-0378">Hydrolase</keyword>
<evidence type="ECO:0000313" key="2">
    <source>
        <dbReference type="EMBL" id="KNH02296.1"/>
    </source>
</evidence>
<dbReference type="PANTHER" id="PTHR37946">
    <property type="entry name" value="SLL1969 PROTEIN"/>
    <property type="match status" value="1"/>
</dbReference>
<organism evidence="2 3">
    <name type="scientific">Qipengyuania citrea LAMA 915</name>
    <dbReference type="NCBI Taxonomy" id="1306953"/>
    <lineage>
        <taxon>Bacteria</taxon>
        <taxon>Pseudomonadati</taxon>
        <taxon>Pseudomonadota</taxon>
        <taxon>Alphaproteobacteria</taxon>
        <taxon>Sphingomonadales</taxon>
        <taxon>Erythrobacteraceae</taxon>
        <taxon>Qipengyuania</taxon>
    </lineage>
</organism>
<dbReference type="Gene3D" id="3.40.50.1820">
    <property type="entry name" value="alpha/beta hydrolase"/>
    <property type="match status" value="1"/>
</dbReference>
<dbReference type="Pfam" id="PF00561">
    <property type="entry name" value="Abhydrolase_1"/>
    <property type="match status" value="1"/>
</dbReference>
<dbReference type="InterPro" id="IPR000073">
    <property type="entry name" value="AB_hydrolase_1"/>
</dbReference>
<dbReference type="InterPro" id="IPR029058">
    <property type="entry name" value="AB_hydrolase_fold"/>
</dbReference>
<dbReference type="STRING" id="1306953.J121_2545"/>
<feature type="domain" description="AB hydrolase-1" evidence="1">
    <location>
        <begin position="135"/>
        <end position="182"/>
    </location>
</feature>
<accession>A0A0L1KEE7</accession>
<name>A0A0L1KEE7_9SPHN</name>
<sequence length="261" mass="29340">MHYYTVMAALPFKDTALIDREELARRWALAAEPCPDDARGPRWQLLLRELLWPLEPVRRALGKPLEVAAAAHPRTVMLLPGFGAHPIRMRWMARHLERAGHTAKKWGLGYNLGATESRFRQVEQRLVDLYRRTGEPIHLVGWSLGGVMAREIAKQHPDKVAKVITMGSPFSGSPRANNGWRAYQAIAGHRVDEPEIDTVLHEKPPVETVAFWSPKDGVVHPRAACGRAGERDRAVALRCSHMGFVLTHEAVEAVLDELDRD</sequence>
<reference evidence="2" key="1">
    <citation type="submission" date="2015-02" db="EMBL/GenBank/DDBJ databases">
        <authorList>
            <person name="Chooi Y.-H."/>
        </authorList>
    </citation>
    <scope>NUCLEOTIDE SEQUENCE [LARGE SCALE GENOMIC DNA]</scope>
    <source>
        <strain evidence="2">LAMA 915</strain>
    </source>
</reference>
<dbReference type="PATRIC" id="fig|1306953.7.peg.2632"/>
<gene>
    <name evidence="2" type="ORF">J121_2545</name>
</gene>
<protein>
    <submittedName>
        <fullName evidence="2">Alpha beta hydrolase</fullName>
    </submittedName>
</protein>
<dbReference type="SUPFAM" id="SSF53474">
    <property type="entry name" value="alpha/beta-Hydrolases"/>
    <property type="match status" value="1"/>
</dbReference>